<protein>
    <recommendedName>
        <fullName evidence="7">DNA-directed RNA polymerase subunit beta</fullName>
        <ecNumber evidence="7">2.7.7.6</ecNumber>
    </recommendedName>
    <alternativeName>
        <fullName evidence="7">PEP</fullName>
    </alternativeName>
    <alternativeName>
        <fullName evidence="7">Plastid-encoded RNA polymerase subunit beta</fullName>
        <shortName evidence="7">RNA polymerase subunit beta</shortName>
    </alternativeName>
</protein>
<comment type="catalytic activity">
    <reaction evidence="6 7 9">
        <text>RNA(n) + a ribonucleoside 5'-triphosphate = RNA(n+1) + diphosphate</text>
        <dbReference type="Rhea" id="RHEA:21248"/>
        <dbReference type="Rhea" id="RHEA-COMP:14527"/>
        <dbReference type="Rhea" id="RHEA-COMP:17342"/>
        <dbReference type="ChEBI" id="CHEBI:33019"/>
        <dbReference type="ChEBI" id="CHEBI:61557"/>
        <dbReference type="ChEBI" id="CHEBI:140395"/>
        <dbReference type="EC" id="2.7.7.6"/>
    </reaction>
</comment>
<keyword evidence="2 7" id="KW-0240">DNA-directed RNA polymerase</keyword>
<geneLocation type="chloroplast" evidence="15"/>
<feature type="coiled-coil region" evidence="10">
    <location>
        <begin position="195"/>
        <end position="228"/>
    </location>
</feature>
<dbReference type="EC" id="2.7.7.6" evidence="7"/>
<dbReference type="InterPro" id="IPR007641">
    <property type="entry name" value="RNA_pol_Rpb2_7"/>
</dbReference>
<evidence type="ECO:0000256" key="7">
    <source>
        <dbReference type="HAMAP-Rule" id="MF_01321"/>
    </source>
</evidence>
<keyword evidence="15" id="KW-0150">Chloroplast</keyword>
<reference evidence="15" key="1">
    <citation type="journal article" date="2014" name="BMC Genomics">
        <title>Six newly sequenced chloroplast genomes from prasinophyte green algae provide insights into the relationships among prasinophyte lineages and the diversity of streamlined genome architecture in picoplanktonic species.</title>
        <authorList>
            <person name="Lemieux C."/>
            <person name="Otis C."/>
            <person name="Turmel M."/>
        </authorList>
    </citation>
    <scope>NUCLEOTIDE SEQUENCE</scope>
</reference>
<feature type="domain" description="RNA polymerase Rpb2" evidence="13">
    <location>
        <begin position="227"/>
        <end position="384"/>
    </location>
</feature>
<feature type="domain" description="RNA polymerase Rpb2" evidence="14">
    <location>
        <begin position="548"/>
        <end position="615"/>
    </location>
</feature>
<evidence type="ECO:0000313" key="15">
    <source>
        <dbReference type="EMBL" id="AID67480.1"/>
    </source>
</evidence>
<feature type="domain" description="RNA polymerase Rpb2" evidence="12">
    <location>
        <begin position="1212"/>
        <end position="1286"/>
    </location>
</feature>
<dbReference type="GO" id="GO:0032549">
    <property type="term" value="F:ribonucleoside binding"/>
    <property type="evidence" value="ECO:0007669"/>
    <property type="project" value="InterPro"/>
</dbReference>
<proteinExistence type="inferred from homology"/>
<dbReference type="EMBL" id="KJ746597">
    <property type="protein sequence ID" value="AID67480.1"/>
    <property type="molecule type" value="Genomic_DNA"/>
</dbReference>
<keyword evidence="3 7" id="KW-0808">Transferase</keyword>
<dbReference type="HAMAP" id="MF_01321">
    <property type="entry name" value="RNApol_bact_RpoB"/>
    <property type="match status" value="1"/>
</dbReference>
<evidence type="ECO:0000256" key="5">
    <source>
        <dbReference type="ARBA" id="ARBA00023163"/>
    </source>
</evidence>
<keyword evidence="5 7" id="KW-0804">Transcription</keyword>
<evidence type="ECO:0000259" key="14">
    <source>
        <dbReference type="Pfam" id="PF04565"/>
    </source>
</evidence>
<dbReference type="Pfam" id="PF00562">
    <property type="entry name" value="RNA_pol_Rpb2_6"/>
    <property type="match status" value="1"/>
</dbReference>
<keyword evidence="15" id="KW-0934">Plastid</keyword>
<evidence type="ECO:0000259" key="11">
    <source>
        <dbReference type="Pfam" id="PF00562"/>
    </source>
</evidence>
<accession>A0A088CI71</accession>
<dbReference type="GO" id="GO:0009507">
    <property type="term" value="C:chloroplast"/>
    <property type="evidence" value="ECO:0007669"/>
    <property type="project" value="UniProtKB-SubCell"/>
</dbReference>
<dbReference type="CDD" id="cd00653">
    <property type="entry name" value="RNA_pol_B_RPB2"/>
    <property type="match status" value="1"/>
</dbReference>
<comment type="similarity">
    <text evidence="1 7 8">Belongs to the RNA polymerase beta chain family.</text>
</comment>
<dbReference type="InterPro" id="IPR007645">
    <property type="entry name" value="RNA_pol_Rpb2_3"/>
</dbReference>
<dbReference type="Gene3D" id="3.90.1800.10">
    <property type="entry name" value="RNA polymerase alpha subunit dimerisation domain"/>
    <property type="match status" value="1"/>
</dbReference>
<evidence type="ECO:0000256" key="10">
    <source>
        <dbReference type="SAM" id="Coils"/>
    </source>
</evidence>
<evidence type="ECO:0000256" key="8">
    <source>
        <dbReference type="RuleBase" id="RU000434"/>
    </source>
</evidence>
<name>A0A088CI71_9VIRI</name>
<evidence type="ECO:0000256" key="9">
    <source>
        <dbReference type="RuleBase" id="RU363031"/>
    </source>
</evidence>
<comment type="subcellular location">
    <subcellularLocation>
        <location evidence="7">Plastid</location>
        <location evidence="7">Chloroplast</location>
    </subcellularLocation>
</comment>
<sequence length="1287" mass="148242">MNQKISPIILPDLIEIQRTSFFWFLHQGIFEELTKFSTLYDSKSLSSINFQSKTLKYLPPSLQIVEAAEQGKTYSIGVTVKMFLKNGSFLKIRPRRYQLGEIPLMTGRGTFLIKGLSRVYINQIVRSPGVYFDLKLDHKGRRKYSTTFLSKRGKWLKFETEIRKRKKRQTKEEQEQERQMWQMSPKKRLNYQIKLLKLQKEQKRGRKRLNTEEEKRKFEREKEKEKHRYEKRIMVRIDKYEKTNILFFLKGFGCTDQFLAKHIQSFFFLSPTYRLEPIITEKASYCLRRIHRDLDPWNYNTLFKNFSFLPPEDYIIHNFMNPLKYDLSQAGRYKINKKLDQKEFENLHTLTMFDLVKALNYMIQLEFGQGEIDDIDHLKNRRIKSIGEVYQDQIYTYLKDLSDQVKLMDFNDQFQYKELDQINDINLKFIKAESSKKIFSPKTVQNFSNYVIYLSLQLLTKLNFLLSLFSFSLFLFFNKTLTICEDYLKSQKFLSSQKLIKINSKASLQNLTHEIQQKGNLGPLFSARSRVKMTKNFQNLFSSSPLSQLLDTTNPLAEVTHKRRISCLGPGGLSRERASFAVRDIHPSFYGRICPIETPEGQNAGLISSLALYAKANALGFIETPFFSIQNGLTSFLPKFLTASNEINIKIASPDISPGIYSLLNTQDHKKSALISKTILNKKRDLFSLHPTSKLVSKQNNLLFPARYKEDFTSALWREIDFIGVSPIQPLSIATALIPFLEHDDANRALMGSNMQRQAVPLLELERPIVGTGLEEQVVLDSGAVEVCRESGIVTYASSSTVSIFSPNSGKTRYYKGGNLFQAGRGTFLQKNEWVEKGTPILDNKGSCWGELSLGKNICVAYLPWEGYNFEDALIISQRLVSEDIYTSVHINTYQVSLGQKVSNFGTSIQETVRDIPNIPESSLLNLDENGIISIGSWVEEGDILVGRRISQYEEETSPEIRLLYAIFNDVERKYKYLPYRAPQGVRGRVVGIKRGKNLGNGKISLENGRNLDYKNTNFTKNKKANLSLTEEETIQIFIVQKRKIQVGDKMAGRHGNKGIISKILLQYDMPFLQDGTCTDLLLNPLGIPSRMNVGQVYESLLGFAGFYLSQRYKIQAFDEMFGRHTSRKFVYSKLYEARKKTGYKWIFKKTSPGKSRLFDGRTGEAFDQPIMVGRPYMLKLSHLVDHKIHARSVGPYALVTKQPLGGRAKKGGQRFGEMEVWALEGFGAAYTLQELLTIKSDDIEGRNEAYLSFIRDRNFPLPKVPESFNVLICELRALCIDLKIFS</sequence>
<dbReference type="Gene3D" id="2.40.270.10">
    <property type="entry name" value="DNA-directed RNA polymerase, subunit 2, domain 6"/>
    <property type="match status" value="2"/>
</dbReference>
<dbReference type="GO" id="GO:0000428">
    <property type="term" value="C:DNA-directed RNA polymerase complex"/>
    <property type="evidence" value="ECO:0007669"/>
    <property type="project" value="UniProtKB-KW"/>
</dbReference>
<evidence type="ECO:0000256" key="1">
    <source>
        <dbReference type="ARBA" id="ARBA00006835"/>
    </source>
</evidence>
<dbReference type="InterPro" id="IPR007120">
    <property type="entry name" value="DNA-dir_RNAP_su2_dom"/>
</dbReference>
<dbReference type="Gene3D" id="3.90.1110.10">
    <property type="entry name" value="RNA polymerase Rpb2, domain 2"/>
    <property type="match status" value="1"/>
</dbReference>
<dbReference type="InterPro" id="IPR037033">
    <property type="entry name" value="DNA-dir_RNAP_su2_hyb_sf"/>
</dbReference>
<evidence type="ECO:0000256" key="3">
    <source>
        <dbReference type="ARBA" id="ARBA00022679"/>
    </source>
</evidence>
<dbReference type="PROSITE" id="PS01166">
    <property type="entry name" value="RNA_POL_BETA"/>
    <property type="match status" value="1"/>
</dbReference>
<dbReference type="GO" id="GO:0003899">
    <property type="term" value="F:DNA-directed RNA polymerase activity"/>
    <property type="evidence" value="ECO:0007669"/>
    <property type="project" value="UniProtKB-UniRule"/>
</dbReference>
<evidence type="ECO:0000256" key="6">
    <source>
        <dbReference type="ARBA" id="ARBA00048552"/>
    </source>
</evidence>
<organism evidence="15">
    <name type="scientific">Prasinococcus sp. CCMP1194</name>
    <dbReference type="NCBI Taxonomy" id="110672"/>
    <lineage>
        <taxon>Eukaryota</taxon>
        <taxon>Viridiplantae</taxon>
        <taxon>Prasinodermophyta</taxon>
        <taxon>Palmophyllophyceae</taxon>
        <taxon>Prasinococcales</taxon>
        <taxon>Prasinococcaceae</taxon>
        <taxon>Prasinococcus</taxon>
    </lineage>
</organism>
<dbReference type="InterPro" id="IPR010243">
    <property type="entry name" value="RNA_pol_bsu_bac"/>
</dbReference>
<dbReference type="Gene3D" id="3.90.1100.10">
    <property type="match status" value="3"/>
</dbReference>
<dbReference type="SUPFAM" id="SSF64484">
    <property type="entry name" value="beta and beta-prime subunits of DNA dependent RNA-polymerase"/>
    <property type="match status" value="2"/>
</dbReference>
<evidence type="ECO:0000259" key="13">
    <source>
        <dbReference type="Pfam" id="PF04561"/>
    </source>
</evidence>
<dbReference type="GO" id="GO:0003677">
    <property type="term" value="F:DNA binding"/>
    <property type="evidence" value="ECO:0007669"/>
    <property type="project" value="UniProtKB-UniRule"/>
</dbReference>
<keyword evidence="4 7" id="KW-0548">Nucleotidyltransferase</keyword>
<dbReference type="Pfam" id="PF04560">
    <property type="entry name" value="RNA_pol_Rpb2_7"/>
    <property type="match status" value="1"/>
</dbReference>
<gene>
    <name evidence="7 15" type="primary">rpoB</name>
</gene>
<keyword evidence="10" id="KW-0175">Coiled coil</keyword>
<dbReference type="Pfam" id="PF04565">
    <property type="entry name" value="RNA_pol_Rpb2_3"/>
    <property type="match status" value="1"/>
</dbReference>
<dbReference type="InterPro" id="IPR015712">
    <property type="entry name" value="DNA-dir_RNA_pol_su2"/>
</dbReference>
<evidence type="ECO:0000256" key="2">
    <source>
        <dbReference type="ARBA" id="ARBA00022478"/>
    </source>
</evidence>
<dbReference type="InterPro" id="IPR037034">
    <property type="entry name" value="RNA_pol_Rpb2_2_sf"/>
</dbReference>
<dbReference type="InterPro" id="IPR007642">
    <property type="entry name" value="RNA_pol_Rpb2_2"/>
</dbReference>
<evidence type="ECO:0000256" key="4">
    <source>
        <dbReference type="ARBA" id="ARBA00022695"/>
    </source>
</evidence>
<dbReference type="PANTHER" id="PTHR20856">
    <property type="entry name" value="DNA-DIRECTED RNA POLYMERASE I SUBUNIT 2"/>
    <property type="match status" value="1"/>
</dbReference>
<dbReference type="GO" id="GO:0006351">
    <property type="term" value="P:DNA-templated transcription"/>
    <property type="evidence" value="ECO:0007669"/>
    <property type="project" value="UniProtKB-UniRule"/>
</dbReference>
<comment type="function">
    <text evidence="7 9">DNA-dependent RNA polymerase catalyzes the transcription of DNA into RNA using the four ribonucleoside triphosphates as substrates.</text>
</comment>
<feature type="domain" description="DNA-directed RNA polymerase subunit 2 hybrid-binding" evidence="11">
    <location>
        <begin position="736"/>
        <end position="1210"/>
    </location>
</feature>
<comment type="subunit">
    <text evidence="7 9">In plastids the minimal PEP RNA polymerase catalytic core is composed of four subunits: alpha, beta, beta', and beta''. When a (nuclear-encoded) sigma factor is associated with the core the holoenzyme is formed, which can initiate transcription.</text>
</comment>
<dbReference type="InterPro" id="IPR007121">
    <property type="entry name" value="RNA_pol_bsu_CS"/>
</dbReference>
<evidence type="ECO:0000259" key="12">
    <source>
        <dbReference type="Pfam" id="PF04560"/>
    </source>
</evidence>
<dbReference type="Pfam" id="PF04561">
    <property type="entry name" value="RNA_pol_Rpb2_2"/>
    <property type="match status" value="1"/>
</dbReference>